<comment type="caution">
    <text evidence="1">The sequence shown here is derived from an EMBL/GenBank/DDBJ whole genome shotgun (WGS) entry which is preliminary data.</text>
</comment>
<proteinExistence type="predicted"/>
<dbReference type="EMBL" id="BGZO01000040">
    <property type="protein sequence ID" value="GBR76683.1"/>
    <property type="molecule type" value="Genomic_DNA"/>
</dbReference>
<evidence type="ECO:0000313" key="1">
    <source>
        <dbReference type="EMBL" id="GBR76683.1"/>
    </source>
</evidence>
<name>A0A388THQ9_9BACT</name>
<gene>
    <name evidence="1" type="ORF">NO2_1194</name>
</gene>
<dbReference type="AlphaFoldDB" id="A0A388THQ9"/>
<reference evidence="1 2" key="1">
    <citation type="journal article" date="2019" name="ISME J.">
        <title>Genome analyses of uncultured TG2/ZB3 bacteria in 'Margulisbacteria' specifically attached to ectosymbiotic spirochetes of protists in the termite gut.</title>
        <authorList>
            <person name="Utami Y.D."/>
            <person name="Kuwahara H."/>
            <person name="Igai K."/>
            <person name="Murakami T."/>
            <person name="Sugaya K."/>
            <person name="Morikawa T."/>
            <person name="Nagura Y."/>
            <person name="Yuki M."/>
            <person name="Deevong P."/>
            <person name="Inoue T."/>
            <person name="Kihara K."/>
            <person name="Lo N."/>
            <person name="Yamada A."/>
            <person name="Ohkuma M."/>
            <person name="Hongoh Y."/>
        </authorList>
    </citation>
    <scope>NUCLEOTIDE SEQUENCE [LARGE SCALE GENOMIC DNA]</scope>
    <source>
        <strain evidence="1">NkOx7-02</strain>
    </source>
</reference>
<accession>A0A388THQ9</accession>
<dbReference type="Proteomes" id="UP000275925">
    <property type="component" value="Unassembled WGS sequence"/>
</dbReference>
<evidence type="ECO:0000313" key="2">
    <source>
        <dbReference type="Proteomes" id="UP000275925"/>
    </source>
</evidence>
<sequence>MSFESKNITGTVYEYVKGFQQGVNNFIDTIDIKNADKHAGKPNFQGQVNLTVNGLPEPDKIRYF</sequence>
<keyword evidence="2" id="KW-1185">Reference proteome</keyword>
<protein>
    <submittedName>
        <fullName evidence="1">Uncharacterized protein</fullName>
    </submittedName>
</protein>
<organism evidence="1 2">
    <name type="scientific">Candidatus Termititenax persephonae</name>
    <dbReference type="NCBI Taxonomy" id="2218525"/>
    <lineage>
        <taxon>Bacteria</taxon>
        <taxon>Bacillati</taxon>
        <taxon>Candidatus Margulisiibacteriota</taxon>
        <taxon>Candidatus Termititenacia</taxon>
        <taxon>Candidatus Termititenacales</taxon>
        <taxon>Candidatus Termititenacaceae</taxon>
        <taxon>Candidatus Termititenax</taxon>
    </lineage>
</organism>